<keyword evidence="3" id="KW-1185">Reference proteome</keyword>
<feature type="domain" description="Uroporphyrinogen decarboxylase (URO-D)" evidence="1">
    <location>
        <begin position="7"/>
        <end position="343"/>
    </location>
</feature>
<dbReference type="Gene3D" id="3.20.20.210">
    <property type="match status" value="1"/>
</dbReference>
<dbReference type="Proteomes" id="UP000601522">
    <property type="component" value="Unassembled WGS sequence"/>
</dbReference>
<gene>
    <name evidence="2" type="ORF">H8689_01975</name>
</gene>
<dbReference type="EMBL" id="JACRTK010000001">
    <property type="protein sequence ID" value="MBC8589910.1"/>
    <property type="molecule type" value="Genomic_DNA"/>
</dbReference>
<evidence type="ECO:0000313" key="3">
    <source>
        <dbReference type="Proteomes" id="UP000601522"/>
    </source>
</evidence>
<dbReference type="CDD" id="cd03465">
    <property type="entry name" value="URO-D_like"/>
    <property type="match status" value="1"/>
</dbReference>
<dbReference type="PANTHER" id="PTHR47099:SF1">
    <property type="entry name" value="METHYLCOBAMIDE:COM METHYLTRANSFERASE MTBA"/>
    <property type="match status" value="1"/>
</dbReference>
<dbReference type="SUPFAM" id="SSF51726">
    <property type="entry name" value="UROD/MetE-like"/>
    <property type="match status" value="1"/>
</dbReference>
<dbReference type="InterPro" id="IPR038071">
    <property type="entry name" value="UROD/MetE-like_sf"/>
</dbReference>
<dbReference type="RefSeq" id="WP_249322721.1">
    <property type="nucleotide sequence ID" value="NZ_JACRTK010000001.1"/>
</dbReference>
<evidence type="ECO:0000313" key="2">
    <source>
        <dbReference type="EMBL" id="MBC8589910.1"/>
    </source>
</evidence>
<dbReference type="PANTHER" id="PTHR47099">
    <property type="entry name" value="METHYLCOBAMIDE:COM METHYLTRANSFERASE MTBA"/>
    <property type="match status" value="1"/>
</dbReference>
<sequence length="358" mass="39820">MNKDQMTPRERMDAFSRGEEIDRVICVPDMGVTMVHFTGVKASDYYHSAELMADLEIALFKRLRHDSVSISTSLRGVAEAMGSKVKFPDYNISHLLEPAVKSIDEIESLKVVDPLKDGKLPILIKALRLTRDALIKDVDVGAAMSGPFSVAASVVGTENLLKWMVKYPEKVHTLMEIVAESNNRYIEEVAKLGLSIGFADPVSSNSLISPKQFREFSLPYLQKNVNKIKEKTGSAPGIHICGKSKAIWEDVVNTGISNFSIDNIEDLEEAKEIMGDRVIITGNVPPVDVVYKGSKEDIFESVKTCIRKGHDSKKGFILSTGCQIPMNTPIEKVEMFMDAGRKYGRYPINEELLYGEEI</sequence>
<name>A0A926EWR9_9FIRM</name>
<dbReference type="AlphaFoldDB" id="A0A926EWR9"/>
<dbReference type="GO" id="GO:0006779">
    <property type="term" value="P:porphyrin-containing compound biosynthetic process"/>
    <property type="evidence" value="ECO:0007669"/>
    <property type="project" value="InterPro"/>
</dbReference>
<proteinExistence type="predicted"/>
<organism evidence="2 3">
    <name type="scientific">Wansuia hejianensis</name>
    <dbReference type="NCBI Taxonomy" id="2763667"/>
    <lineage>
        <taxon>Bacteria</taxon>
        <taxon>Bacillati</taxon>
        <taxon>Bacillota</taxon>
        <taxon>Clostridia</taxon>
        <taxon>Lachnospirales</taxon>
        <taxon>Lachnospiraceae</taxon>
        <taxon>Wansuia</taxon>
    </lineage>
</organism>
<protein>
    <submittedName>
        <fullName evidence="2">Uroporphyrinogen decarboxylase family protein</fullName>
    </submittedName>
</protein>
<reference evidence="2 3" key="1">
    <citation type="submission" date="2020-08" db="EMBL/GenBank/DDBJ databases">
        <title>Genome public.</title>
        <authorList>
            <person name="Liu C."/>
            <person name="Sun Q."/>
        </authorList>
    </citation>
    <scope>NUCLEOTIDE SEQUENCE [LARGE SCALE GENOMIC DNA]</scope>
    <source>
        <strain evidence="2 3">NSJ-26</strain>
    </source>
</reference>
<comment type="caution">
    <text evidence="2">The sequence shown here is derived from an EMBL/GenBank/DDBJ whole genome shotgun (WGS) entry which is preliminary data.</text>
</comment>
<dbReference type="InterPro" id="IPR052024">
    <property type="entry name" value="Methanogen_methyltrans"/>
</dbReference>
<evidence type="ECO:0000259" key="1">
    <source>
        <dbReference type="Pfam" id="PF01208"/>
    </source>
</evidence>
<dbReference type="InterPro" id="IPR000257">
    <property type="entry name" value="Uroporphyrinogen_deCOase"/>
</dbReference>
<dbReference type="Pfam" id="PF01208">
    <property type="entry name" value="URO-D"/>
    <property type="match status" value="1"/>
</dbReference>
<dbReference type="GO" id="GO:0004853">
    <property type="term" value="F:uroporphyrinogen decarboxylase activity"/>
    <property type="evidence" value="ECO:0007669"/>
    <property type="project" value="InterPro"/>
</dbReference>
<accession>A0A926EWR9</accession>